<sequence>METDSEAVSYFNAPHELSQLTMWDEKIYGIDFKHDGHYPLMYIDLIIH</sequence>
<gene>
    <name evidence="1" type="ORF">LQ318_05000</name>
</gene>
<keyword evidence="2" id="KW-1185">Reference proteome</keyword>
<dbReference type="EMBL" id="JAJNDC010000001">
    <property type="protein sequence ID" value="MCW9712260.1"/>
    <property type="molecule type" value="Genomic_DNA"/>
</dbReference>
<organism evidence="1 2">
    <name type="scientific">Fodinibius salicampi</name>
    <dbReference type="NCBI Taxonomy" id="1920655"/>
    <lineage>
        <taxon>Bacteria</taxon>
        <taxon>Pseudomonadati</taxon>
        <taxon>Balneolota</taxon>
        <taxon>Balneolia</taxon>
        <taxon>Balneolales</taxon>
        <taxon>Balneolaceae</taxon>
        <taxon>Fodinibius</taxon>
    </lineage>
</organism>
<dbReference type="Proteomes" id="UP001207337">
    <property type="component" value="Unassembled WGS sequence"/>
</dbReference>
<evidence type="ECO:0000313" key="2">
    <source>
        <dbReference type="Proteomes" id="UP001207337"/>
    </source>
</evidence>
<accession>A0ABT3PWM3</accession>
<comment type="caution">
    <text evidence="1">The sequence shown here is derived from an EMBL/GenBank/DDBJ whole genome shotgun (WGS) entry which is preliminary data.</text>
</comment>
<proteinExistence type="predicted"/>
<protein>
    <submittedName>
        <fullName evidence="1">Uncharacterized protein</fullName>
    </submittedName>
</protein>
<evidence type="ECO:0000313" key="1">
    <source>
        <dbReference type="EMBL" id="MCW9712260.1"/>
    </source>
</evidence>
<dbReference type="RefSeq" id="WP_265788073.1">
    <property type="nucleotide sequence ID" value="NZ_BAABRS010000001.1"/>
</dbReference>
<name>A0ABT3PWM3_9BACT</name>
<reference evidence="1 2" key="1">
    <citation type="submission" date="2021-11" db="EMBL/GenBank/DDBJ databases">
        <title>Aliifidinibius sp. nov., a new bacterium isolated from saline soil.</title>
        <authorList>
            <person name="Galisteo C."/>
            <person name="De La Haba R."/>
            <person name="Sanchez-Porro C."/>
            <person name="Ventosa A."/>
        </authorList>
    </citation>
    <scope>NUCLEOTIDE SEQUENCE [LARGE SCALE GENOMIC DNA]</scope>
    <source>
        <strain evidence="1 2">KACC 190600</strain>
    </source>
</reference>